<protein>
    <submittedName>
        <fullName evidence="8">Cutinase transcription factor 1 alpha</fullName>
    </submittedName>
</protein>
<dbReference type="PANTHER" id="PTHR47171">
    <property type="entry name" value="FARA-RELATED"/>
    <property type="match status" value="1"/>
</dbReference>
<dbReference type="EMBL" id="WIGN01000602">
    <property type="protein sequence ID" value="KAF6787336.1"/>
    <property type="molecule type" value="Genomic_DNA"/>
</dbReference>
<keyword evidence="3" id="KW-0238">DNA-binding</keyword>
<comment type="caution">
    <text evidence="8">The sequence shown here is derived from an EMBL/GenBank/DDBJ whole genome shotgun (WGS) entry which is preliminary data.</text>
</comment>
<dbReference type="AlphaFoldDB" id="A0A8H6INM0"/>
<evidence type="ECO:0000259" key="7">
    <source>
        <dbReference type="SMART" id="SM00906"/>
    </source>
</evidence>
<dbReference type="InterPro" id="IPR007219">
    <property type="entry name" value="XnlR_reg_dom"/>
</dbReference>
<dbReference type="CDD" id="cd12148">
    <property type="entry name" value="fungal_TF_MHR"/>
    <property type="match status" value="1"/>
</dbReference>
<proteinExistence type="predicted"/>
<dbReference type="SMART" id="SM00906">
    <property type="entry name" value="Fungal_trans"/>
    <property type="match status" value="1"/>
</dbReference>
<evidence type="ECO:0000256" key="3">
    <source>
        <dbReference type="ARBA" id="ARBA00023125"/>
    </source>
</evidence>
<evidence type="ECO:0000256" key="1">
    <source>
        <dbReference type="ARBA" id="ARBA00022833"/>
    </source>
</evidence>
<feature type="domain" description="Xylanolytic transcriptional activator regulatory" evidence="7">
    <location>
        <begin position="688"/>
        <end position="760"/>
    </location>
</feature>
<feature type="region of interest" description="Disordered" evidence="6">
    <location>
        <begin position="421"/>
        <end position="441"/>
    </location>
</feature>
<dbReference type="InterPro" id="IPR015421">
    <property type="entry name" value="PyrdxlP-dep_Trfase_major"/>
</dbReference>
<evidence type="ECO:0000256" key="4">
    <source>
        <dbReference type="ARBA" id="ARBA00023163"/>
    </source>
</evidence>
<evidence type="ECO:0000256" key="2">
    <source>
        <dbReference type="ARBA" id="ARBA00023015"/>
    </source>
</evidence>
<dbReference type="InterPro" id="IPR015424">
    <property type="entry name" value="PyrdxlP-dep_Trfase"/>
</dbReference>
<dbReference type="GO" id="GO:0008270">
    <property type="term" value="F:zinc ion binding"/>
    <property type="evidence" value="ECO:0007669"/>
    <property type="project" value="InterPro"/>
</dbReference>
<dbReference type="Pfam" id="PF00155">
    <property type="entry name" value="Aminotran_1_2"/>
    <property type="match status" value="1"/>
</dbReference>
<dbReference type="InterPro" id="IPR052073">
    <property type="entry name" value="Amide_Lactam_Regulators"/>
</dbReference>
<dbReference type="Pfam" id="PF04082">
    <property type="entry name" value="Fungal_trans"/>
    <property type="match status" value="1"/>
</dbReference>
<gene>
    <name evidence="8" type="ORF">CSOJ01_15241</name>
</gene>
<evidence type="ECO:0000256" key="6">
    <source>
        <dbReference type="SAM" id="MobiDB-lite"/>
    </source>
</evidence>
<evidence type="ECO:0000313" key="8">
    <source>
        <dbReference type="EMBL" id="KAF6787336.1"/>
    </source>
</evidence>
<organism evidence="8 9">
    <name type="scientific">Colletotrichum sojae</name>
    <dbReference type="NCBI Taxonomy" id="2175907"/>
    <lineage>
        <taxon>Eukaryota</taxon>
        <taxon>Fungi</taxon>
        <taxon>Dikarya</taxon>
        <taxon>Ascomycota</taxon>
        <taxon>Pezizomycotina</taxon>
        <taxon>Sordariomycetes</taxon>
        <taxon>Hypocreomycetidae</taxon>
        <taxon>Glomerellales</taxon>
        <taxon>Glomerellaceae</taxon>
        <taxon>Colletotrichum</taxon>
        <taxon>Colletotrichum orchidearum species complex</taxon>
    </lineage>
</organism>
<dbReference type="Proteomes" id="UP000652219">
    <property type="component" value="Unassembled WGS sequence"/>
</dbReference>
<dbReference type="Gene3D" id="3.90.1150.10">
    <property type="entry name" value="Aspartate Aminotransferase, domain 1"/>
    <property type="match status" value="1"/>
</dbReference>
<keyword evidence="4" id="KW-0804">Transcription</keyword>
<accession>A0A8H6INM0</accession>
<keyword evidence="1" id="KW-0862">Zinc</keyword>
<sequence length="1001" mass="112141">MDSDDLVHWAISEQRVSRRGAYNFAHRDIWGPREKSMANPWSPSNPDGTLLHDEVAKFIREEPFWNGFSFDLLNRSNAKVIGVPYTGIEGFEGLDDLFQPEVNKRALEAALRKARNDGITVRALIISNPHNPLGRCYPRETLREFASFCGREGLHFISDEIYAKSVFPNPAIPEQASFVSVLALDLQEVISPSFVHVLYGASKDFCANGLRLGAICTKNKAILGAISSISMCSWSPHIVQDVWAVMLENKNWTANFLDKKKVMMLENYDTATSFFRKHNIDYCEMNAGLFIWVDLRHLFTSSSKTSDHDTNLQRELEITKTCLRQGVMIAPGSVYYPEDFGWFRIDFSLICARGTVLRRPNSLVLGLSTSLMFLRNRCSLETMSELTESAVGNLASPDMERGPLPRVKVALCARYIRKKPRKNHVPHGPHGTQTEETSIGQQPLGTSVEVAIAADTGDSAVSVEGSNGPRSLTETPQTHVHHQDSLENHVSLSSAGLGDYDPLVGRTPFNNGSTQTVDSSSLSYIVEVVHRPRSGSAEPLRVHYPIPASIVDLSAPKFGPKVAQNPLSLQEALVMPAPDIADRLVRAFFDVIHVAYPVFDRKTFSRLYRQGKASPLVLQTVFLLGFTVGSDDLVQAAGFSDRVTARRTHYLRAKTLYDADYDKDRMNLVAVMLLLGFWWAGYDEQKDTCHWVGCATTFAQSLGMHRSPPQALSPETRSLRKRIWFAIYTRDRHTSAAFGRPCRVRDEDTDVESLTEADFEFDNDYDESLIPHQQDFHISYVLEMTKLAVILGDVLTAEFSPRRALLERFETSVLKSELLKWEATLPDHLRVAPLDGSLGSCFWASMLHFNYRVPALFGALSIHTIVICRKDPIRRQLAENKSRQCLLALSELSKSWPVRIWISKSFVNLMTRLTDQGAAPSGGAIVNVSSSIHNPNRSLHAVEEGQDTPTGFVDTDSGFAHVTQPQDFQPDGEFSHALFYDNFWTSYLDNAFDVDLLIQPN</sequence>
<evidence type="ECO:0000313" key="9">
    <source>
        <dbReference type="Proteomes" id="UP000652219"/>
    </source>
</evidence>
<dbReference type="CDD" id="cd00609">
    <property type="entry name" value="AAT_like"/>
    <property type="match status" value="1"/>
</dbReference>
<dbReference type="InterPro" id="IPR015422">
    <property type="entry name" value="PyrdxlP-dep_Trfase_small"/>
</dbReference>
<name>A0A8H6INM0_9PEZI</name>
<feature type="compositionally biased region" description="Polar residues" evidence="6">
    <location>
        <begin position="431"/>
        <end position="441"/>
    </location>
</feature>
<keyword evidence="2" id="KW-0805">Transcription regulation</keyword>
<dbReference type="SUPFAM" id="SSF53383">
    <property type="entry name" value="PLP-dependent transferases"/>
    <property type="match status" value="1"/>
</dbReference>
<dbReference type="GO" id="GO:0030170">
    <property type="term" value="F:pyridoxal phosphate binding"/>
    <property type="evidence" value="ECO:0007669"/>
    <property type="project" value="InterPro"/>
</dbReference>
<dbReference type="InterPro" id="IPR004839">
    <property type="entry name" value="Aminotransferase_I/II_large"/>
</dbReference>
<keyword evidence="9" id="KW-1185">Reference proteome</keyword>
<dbReference type="GO" id="GO:0006351">
    <property type="term" value="P:DNA-templated transcription"/>
    <property type="evidence" value="ECO:0007669"/>
    <property type="project" value="InterPro"/>
</dbReference>
<dbReference type="Gene3D" id="3.40.640.10">
    <property type="entry name" value="Type I PLP-dependent aspartate aminotransferase-like (Major domain)"/>
    <property type="match status" value="1"/>
</dbReference>
<evidence type="ECO:0000256" key="5">
    <source>
        <dbReference type="ARBA" id="ARBA00023242"/>
    </source>
</evidence>
<keyword evidence="5" id="KW-0539">Nucleus</keyword>
<dbReference type="PANTHER" id="PTHR47171:SF1">
    <property type="entry name" value="ZN(II)2CYS6 TRANSCRIPTION FACTOR (EUROFUNG)"/>
    <property type="match status" value="1"/>
</dbReference>
<reference evidence="8 9" key="1">
    <citation type="journal article" date="2020" name="Phytopathology">
        <title>Genome Sequence Resources of Colletotrichum truncatum, C. plurivorum, C. musicola, and C. sojae: Four Species Pathogenic to Soybean (Glycine max).</title>
        <authorList>
            <person name="Rogerio F."/>
            <person name="Boufleur T.R."/>
            <person name="Ciampi-Guillardi M."/>
            <person name="Sukno S.A."/>
            <person name="Thon M.R."/>
            <person name="Massola Junior N.S."/>
            <person name="Baroncelli R."/>
        </authorList>
    </citation>
    <scope>NUCLEOTIDE SEQUENCE [LARGE SCALE GENOMIC DNA]</scope>
    <source>
        <strain evidence="8 9">LFN0009</strain>
    </source>
</reference>
<dbReference type="GO" id="GO:0003677">
    <property type="term" value="F:DNA binding"/>
    <property type="evidence" value="ECO:0007669"/>
    <property type="project" value="UniProtKB-KW"/>
</dbReference>